<evidence type="ECO:0000313" key="1">
    <source>
        <dbReference type="EMBL" id="MPD03807.1"/>
    </source>
</evidence>
<protein>
    <submittedName>
        <fullName evidence="1">Uncharacterized protein</fullName>
    </submittedName>
</protein>
<comment type="caution">
    <text evidence="1">The sequence shown here is derived from an EMBL/GenBank/DDBJ whole genome shotgun (WGS) entry which is preliminary data.</text>
</comment>
<sequence>MTNSLEIFEALQEGRGHRPQHVVRGDLLLPLLLREEGEREVHASQSTFNTLSNHLLLSPSALSLALLQPLDPPQQTSSLHGILHVPHRKTEPHLRVSISPDPTFFPRPSASFLQPHTYFFGFPRSQERGGRSLIPRRPLARPVCPGAVWSLCAAAAGTQTRLYVRLLQ</sequence>
<organism evidence="1 2">
    <name type="scientific">Portunus trituberculatus</name>
    <name type="common">Swimming crab</name>
    <name type="synonym">Neptunus trituberculatus</name>
    <dbReference type="NCBI Taxonomy" id="210409"/>
    <lineage>
        <taxon>Eukaryota</taxon>
        <taxon>Metazoa</taxon>
        <taxon>Ecdysozoa</taxon>
        <taxon>Arthropoda</taxon>
        <taxon>Crustacea</taxon>
        <taxon>Multicrustacea</taxon>
        <taxon>Malacostraca</taxon>
        <taxon>Eumalacostraca</taxon>
        <taxon>Eucarida</taxon>
        <taxon>Decapoda</taxon>
        <taxon>Pleocyemata</taxon>
        <taxon>Brachyura</taxon>
        <taxon>Eubrachyura</taxon>
        <taxon>Portunoidea</taxon>
        <taxon>Portunidae</taxon>
        <taxon>Portuninae</taxon>
        <taxon>Portunus</taxon>
    </lineage>
</organism>
<evidence type="ECO:0000313" key="2">
    <source>
        <dbReference type="Proteomes" id="UP000324222"/>
    </source>
</evidence>
<name>A0A5B7KB14_PORTR</name>
<reference evidence="1 2" key="1">
    <citation type="submission" date="2019-05" db="EMBL/GenBank/DDBJ databases">
        <title>Another draft genome of Portunus trituberculatus and its Hox gene families provides insights of decapod evolution.</title>
        <authorList>
            <person name="Jeong J.-H."/>
            <person name="Song I."/>
            <person name="Kim S."/>
            <person name="Choi T."/>
            <person name="Kim D."/>
            <person name="Ryu S."/>
            <person name="Kim W."/>
        </authorList>
    </citation>
    <scope>NUCLEOTIDE SEQUENCE [LARGE SCALE GENOMIC DNA]</scope>
    <source>
        <tissue evidence="1">Muscle</tissue>
    </source>
</reference>
<gene>
    <name evidence="1" type="ORF">E2C01_099461</name>
</gene>
<dbReference type="EMBL" id="VSRR010138024">
    <property type="protein sequence ID" value="MPD03807.1"/>
    <property type="molecule type" value="Genomic_DNA"/>
</dbReference>
<dbReference type="AlphaFoldDB" id="A0A5B7KB14"/>
<accession>A0A5B7KB14</accession>
<proteinExistence type="predicted"/>
<dbReference type="Proteomes" id="UP000324222">
    <property type="component" value="Unassembled WGS sequence"/>
</dbReference>
<keyword evidence="2" id="KW-1185">Reference proteome</keyword>